<evidence type="ECO:0000256" key="1">
    <source>
        <dbReference type="SAM" id="Phobius"/>
    </source>
</evidence>
<keyword evidence="3" id="KW-1185">Reference proteome</keyword>
<feature type="transmembrane region" description="Helical" evidence="1">
    <location>
        <begin position="126"/>
        <end position="147"/>
    </location>
</feature>
<evidence type="ECO:0000313" key="2">
    <source>
        <dbReference type="EnsemblMetazoa" id="tetur17g01760.1"/>
    </source>
</evidence>
<keyword evidence="1" id="KW-0812">Transmembrane</keyword>
<dbReference type="EnsemblMetazoa" id="tetur17g01760.1">
    <property type="protein sequence ID" value="tetur17g01760.1"/>
    <property type="gene ID" value="tetur17g01760"/>
</dbReference>
<organism evidence="2 3">
    <name type="scientific">Tetranychus urticae</name>
    <name type="common">Two-spotted spider mite</name>
    <dbReference type="NCBI Taxonomy" id="32264"/>
    <lineage>
        <taxon>Eukaryota</taxon>
        <taxon>Metazoa</taxon>
        <taxon>Ecdysozoa</taxon>
        <taxon>Arthropoda</taxon>
        <taxon>Chelicerata</taxon>
        <taxon>Arachnida</taxon>
        <taxon>Acari</taxon>
        <taxon>Acariformes</taxon>
        <taxon>Trombidiformes</taxon>
        <taxon>Prostigmata</taxon>
        <taxon>Eleutherengona</taxon>
        <taxon>Raphignathae</taxon>
        <taxon>Tetranychoidea</taxon>
        <taxon>Tetranychidae</taxon>
        <taxon>Tetranychus</taxon>
    </lineage>
</organism>
<reference evidence="2" key="2">
    <citation type="submission" date="2015-06" db="UniProtKB">
        <authorList>
            <consortium name="EnsemblMetazoa"/>
        </authorList>
    </citation>
    <scope>IDENTIFICATION</scope>
</reference>
<dbReference type="HOGENOM" id="CLU_1311573_0_0_1"/>
<accession>T1KPU5</accession>
<evidence type="ECO:0000313" key="3">
    <source>
        <dbReference type="Proteomes" id="UP000015104"/>
    </source>
</evidence>
<reference evidence="3" key="1">
    <citation type="submission" date="2011-08" db="EMBL/GenBank/DDBJ databases">
        <authorList>
            <person name="Rombauts S."/>
        </authorList>
    </citation>
    <scope>NUCLEOTIDE SEQUENCE</scope>
    <source>
        <strain evidence="3">London</strain>
    </source>
</reference>
<protein>
    <submittedName>
        <fullName evidence="2">Uncharacterized protein</fullName>
    </submittedName>
</protein>
<sequence>MGRKKRSILLPLNFKASKSFALVKIILIATLSAYLIGLTVWTINVFTHYKGKIKETKGHIKYRHHSQFFVITGLYIATTTGYGLWSTLKENVSQCKKFLFLTIFGFIFELIGSHSSKDEEVKQLKWVTLVFEPILLVLMIIFIRMLISQTKDFIYSPQYRRKMAETPRNSSDEEDDIDEIDTLNLIPSQVNSKTRNLQRKHPFQSFFGNS</sequence>
<feature type="transmembrane region" description="Helical" evidence="1">
    <location>
        <begin position="97"/>
        <end position="114"/>
    </location>
</feature>
<feature type="transmembrane region" description="Helical" evidence="1">
    <location>
        <begin position="66"/>
        <end position="85"/>
    </location>
</feature>
<dbReference type="AlphaFoldDB" id="T1KPU5"/>
<feature type="transmembrane region" description="Helical" evidence="1">
    <location>
        <begin position="21"/>
        <end position="46"/>
    </location>
</feature>
<keyword evidence="1" id="KW-1133">Transmembrane helix</keyword>
<proteinExistence type="predicted"/>
<name>T1KPU5_TETUR</name>
<dbReference type="EMBL" id="CAEY01000339">
    <property type="status" value="NOT_ANNOTATED_CDS"/>
    <property type="molecule type" value="Genomic_DNA"/>
</dbReference>
<dbReference type="Proteomes" id="UP000015104">
    <property type="component" value="Unassembled WGS sequence"/>
</dbReference>
<keyword evidence="1" id="KW-0472">Membrane</keyword>